<dbReference type="GO" id="GO:0005681">
    <property type="term" value="C:spliceosomal complex"/>
    <property type="evidence" value="ECO:0007669"/>
    <property type="project" value="InterPro"/>
</dbReference>
<keyword evidence="2" id="KW-0479">Metal-binding</keyword>
<dbReference type="OrthoDB" id="77607at2759"/>
<feature type="compositionally biased region" description="Acidic residues" evidence="7">
    <location>
        <begin position="203"/>
        <end position="229"/>
    </location>
</feature>
<dbReference type="GO" id="GO:0044773">
    <property type="term" value="P:mitotic DNA damage checkpoint signaling"/>
    <property type="evidence" value="ECO:0007669"/>
    <property type="project" value="TreeGrafter"/>
</dbReference>
<dbReference type="InterPro" id="IPR040050">
    <property type="entry name" value="ZNF830-like"/>
</dbReference>
<evidence type="ECO:0000256" key="1">
    <source>
        <dbReference type="ARBA" id="ARBA00004123"/>
    </source>
</evidence>
<evidence type="ECO:0000256" key="2">
    <source>
        <dbReference type="ARBA" id="ARBA00022723"/>
    </source>
</evidence>
<evidence type="ECO:0000256" key="7">
    <source>
        <dbReference type="SAM" id="MobiDB-lite"/>
    </source>
</evidence>
<dbReference type="AlphaFoldDB" id="A0A9P6W9I3"/>
<feature type="compositionally biased region" description="Low complexity" evidence="7">
    <location>
        <begin position="126"/>
        <end position="143"/>
    </location>
</feature>
<dbReference type="Proteomes" id="UP000777482">
    <property type="component" value="Unassembled WGS sequence"/>
</dbReference>
<proteinExistence type="predicted"/>
<evidence type="ECO:0000256" key="3">
    <source>
        <dbReference type="ARBA" id="ARBA00022771"/>
    </source>
</evidence>
<dbReference type="PANTHER" id="PTHR13278:SF0">
    <property type="entry name" value="ZINC FINGER PROTEIN 830"/>
    <property type="match status" value="1"/>
</dbReference>
<keyword evidence="3" id="KW-0863">Zinc-finger</keyword>
<dbReference type="EMBL" id="PUHQ01000003">
    <property type="protein sequence ID" value="KAG0666934.1"/>
    <property type="molecule type" value="Genomic_DNA"/>
</dbReference>
<reference evidence="8 9" key="1">
    <citation type="submission" date="2020-11" db="EMBL/GenBank/DDBJ databases">
        <title>Kefir isolates.</title>
        <authorList>
            <person name="Marcisauskas S."/>
            <person name="Kim Y."/>
            <person name="Blasche S."/>
        </authorList>
    </citation>
    <scope>NUCLEOTIDE SEQUENCE [LARGE SCALE GENOMIC DNA]</scope>
    <source>
        <strain evidence="8 9">KR</strain>
    </source>
</reference>
<evidence type="ECO:0000256" key="5">
    <source>
        <dbReference type="ARBA" id="ARBA00023054"/>
    </source>
</evidence>
<organism evidence="8 9">
    <name type="scientific">Rhodotorula mucilaginosa</name>
    <name type="common">Yeast</name>
    <name type="synonym">Rhodotorula rubra</name>
    <dbReference type="NCBI Taxonomy" id="5537"/>
    <lineage>
        <taxon>Eukaryota</taxon>
        <taxon>Fungi</taxon>
        <taxon>Dikarya</taxon>
        <taxon>Basidiomycota</taxon>
        <taxon>Pucciniomycotina</taxon>
        <taxon>Microbotryomycetes</taxon>
        <taxon>Sporidiobolales</taxon>
        <taxon>Sporidiobolaceae</taxon>
        <taxon>Rhodotorula</taxon>
    </lineage>
</organism>
<evidence type="ECO:0000256" key="4">
    <source>
        <dbReference type="ARBA" id="ARBA00022833"/>
    </source>
</evidence>
<dbReference type="GO" id="GO:0033260">
    <property type="term" value="P:nuclear DNA replication"/>
    <property type="evidence" value="ECO:0007669"/>
    <property type="project" value="TreeGrafter"/>
</dbReference>
<protein>
    <submittedName>
        <fullName evidence="8">Retrotransposon-like protein 1</fullName>
    </submittedName>
</protein>
<evidence type="ECO:0000256" key="6">
    <source>
        <dbReference type="ARBA" id="ARBA00023242"/>
    </source>
</evidence>
<dbReference type="GO" id="GO:0033314">
    <property type="term" value="P:mitotic DNA replication checkpoint signaling"/>
    <property type="evidence" value="ECO:0007669"/>
    <property type="project" value="TreeGrafter"/>
</dbReference>
<gene>
    <name evidence="8" type="primary">RTL1</name>
    <name evidence="8" type="ORF">C6P46_003644</name>
</gene>
<feature type="region of interest" description="Disordered" evidence="7">
    <location>
        <begin position="60"/>
        <end position="259"/>
    </location>
</feature>
<feature type="compositionally biased region" description="Basic and acidic residues" evidence="7">
    <location>
        <begin position="230"/>
        <end position="259"/>
    </location>
</feature>
<evidence type="ECO:0000313" key="9">
    <source>
        <dbReference type="Proteomes" id="UP000777482"/>
    </source>
</evidence>
<dbReference type="InterPro" id="IPR036236">
    <property type="entry name" value="Znf_C2H2_sf"/>
</dbReference>
<dbReference type="GO" id="GO:0008270">
    <property type="term" value="F:zinc ion binding"/>
    <property type="evidence" value="ECO:0007669"/>
    <property type="project" value="UniProtKB-KW"/>
</dbReference>
<dbReference type="GO" id="GO:0003676">
    <property type="term" value="F:nucleic acid binding"/>
    <property type="evidence" value="ECO:0007669"/>
    <property type="project" value="InterPro"/>
</dbReference>
<name>A0A9P6W9I3_RHOMI</name>
<keyword evidence="5" id="KW-0175">Coiled coil</keyword>
<comment type="caution">
    <text evidence="8">The sequence shown here is derived from an EMBL/GenBank/DDBJ whole genome shotgun (WGS) entry which is preliminary data.</text>
</comment>
<keyword evidence="6" id="KW-0539">Nucleus</keyword>
<dbReference type="SUPFAM" id="SSF57667">
    <property type="entry name" value="beta-beta-alpha zinc fingers"/>
    <property type="match status" value="1"/>
</dbReference>
<feature type="compositionally biased region" description="Acidic residues" evidence="7">
    <location>
        <begin position="151"/>
        <end position="160"/>
    </location>
</feature>
<sequence length="277" mass="29953">MSSLKSMMAAKKAQHRITAPHAKYSNSGQLSCSLCGLAIKHESLWGAHVQSKAHRVNVQKLEAEQRQAAAEAERSSAKRRREDGPGDDEEGAGGDASKRARDGDEVGRLPSGFFADPSQAPPPAPSTSSSAAGASTHESTSAAMQGRDAAQEEEEDPEWAEFEKYLASGSNAGPAQDSGASRSTASATIKAAPVKFEFGAPVVEEDGEGVGAGGDDEPEEEEEQETEEERIEREMREEREEMMARLEEEEREQREADEKVTALKKRLEAIRAARQKK</sequence>
<feature type="compositionally biased region" description="Basic and acidic residues" evidence="7">
    <location>
        <begin position="96"/>
        <end position="107"/>
    </location>
</feature>
<feature type="compositionally biased region" description="Polar residues" evidence="7">
    <location>
        <begin position="168"/>
        <end position="187"/>
    </location>
</feature>
<keyword evidence="4" id="KW-0862">Zinc</keyword>
<keyword evidence="9" id="KW-1185">Reference proteome</keyword>
<evidence type="ECO:0000313" key="8">
    <source>
        <dbReference type="EMBL" id="KAG0666934.1"/>
    </source>
</evidence>
<dbReference type="PANTHER" id="PTHR13278">
    <property type="entry name" value="ZINC FINGER PROTEIN 830"/>
    <property type="match status" value="1"/>
</dbReference>
<comment type="subcellular location">
    <subcellularLocation>
        <location evidence="1">Nucleus</location>
    </subcellularLocation>
</comment>
<accession>A0A9P6W9I3</accession>
<feature type="compositionally biased region" description="Basic and acidic residues" evidence="7">
    <location>
        <begin position="61"/>
        <end position="84"/>
    </location>
</feature>